<proteinExistence type="predicted"/>
<accession>A0A1W1VYM8</accession>
<sequence>MFGFFENEQAKKIKSHIVNLAALAKADGHIDEREMSFIVAIGKKTVCALLMCVLLWPTQAA</sequence>
<keyword evidence="2" id="KW-1185">Reference proteome</keyword>
<dbReference type="Proteomes" id="UP000192266">
    <property type="component" value="Unassembled WGS sequence"/>
</dbReference>
<name>A0A1W1VYM8_9BACT</name>
<dbReference type="AlphaFoldDB" id="A0A1W1VYM8"/>
<dbReference type="STRING" id="645990.SAMN00120144_3425"/>
<evidence type="ECO:0000313" key="1">
    <source>
        <dbReference type="EMBL" id="SMB98469.1"/>
    </source>
</evidence>
<dbReference type="InterPro" id="IPR029024">
    <property type="entry name" value="TerB-like"/>
</dbReference>
<dbReference type="EMBL" id="FWWW01000083">
    <property type="protein sequence ID" value="SMB98469.1"/>
    <property type="molecule type" value="Genomic_DNA"/>
</dbReference>
<protein>
    <recommendedName>
        <fullName evidence="3">Co-chaperone DjlA N-terminal domain-containing protein</fullName>
    </recommendedName>
</protein>
<reference evidence="1 2" key="1">
    <citation type="submission" date="2017-04" db="EMBL/GenBank/DDBJ databases">
        <authorList>
            <person name="Afonso C.L."/>
            <person name="Miller P.J."/>
            <person name="Scott M.A."/>
            <person name="Spackman E."/>
            <person name="Goraichik I."/>
            <person name="Dimitrov K.M."/>
            <person name="Suarez D.L."/>
            <person name="Swayne D.E."/>
        </authorList>
    </citation>
    <scope>NUCLEOTIDE SEQUENCE [LARGE SCALE GENOMIC DNA]</scope>
    <source>
        <strain evidence="1 2">DSM 11622</strain>
    </source>
</reference>
<organism evidence="1 2">
    <name type="scientific">Hymenobacter roseosalivarius DSM 11622</name>
    <dbReference type="NCBI Taxonomy" id="645990"/>
    <lineage>
        <taxon>Bacteria</taxon>
        <taxon>Pseudomonadati</taxon>
        <taxon>Bacteroidota</taxon>
        <taxon>Cytophagia</taxon>
        <taxon>Cytophagales</taxon>
        <taxon>Hymenobacteraceae</taxon>
        <taxon>Hymenobacter</taxon>
    </lineage>
</organism>
<evidence type="ECO:0000313" key="2">
    <source>
        <dbReference type="Proteomes" id="UP000192266"/>
    </source>
</evidence>
<dbReference type="RefSeq" id="WP_234997339.1">
    <property type="nucleotide sequence ID" value="NZ_FWWW01000083.1"/>
</dbReference>
<gene>
    <name evidence="1" type="ORF">SAMN00120144_3425</name>
</gene>
<dbReference type="SUPFAM" id="SSF158682">
    <property type="entry name" value="TerB-like"/>
    <property type="match status" value="1"/>
</dbReference>
<evidence type="ECO:0008006" key="3">
    <source>
        <dbReference type="Google" id="ProtNLM"/>
    </source>
</evidence>